<dbReference type="CDD" id="cd11828">
    <property type="entry name" value="SH3_ARHGEF9_like"/>
    <property type="match status" value="1"/>
</dbReference>
<keyword evidence="10" id="KW-1185">Reference proteome</keyword>
<dbReference type="InterPro" id="IPR035899">
    <property type="entry name" value="DBL_dom_sf"/>
</dbReference>
<dbReference type="InterPro" id="IPR001331">
    <property type="entry name" value="GDS_CDC24_CS"/>
</dbReference>
<evidence type="ECO:0000259" key="7">
    <source>
        <dbReference type="PROSITE" id="PS50002"/>
    </source>
</evidence>
<dbReference type="SMART" id="SM00233">
    <property type="entry name" value="PH"/>
    <property type="match status" value="1"/>
</dbReference>
<dbReference type="SMART" id="SM00326">
    <property type="entry name" value="SH3"/>
    <property type="match status" value="1"/>
</dbReference>
<feature type="region of interest" description="Disordered" evidence="6">
    <location>
        <begin position="1367"/>
        <end position="1426"/>
    </location>
</feature>
<dbReference type="GO" id="GO:0035556">
    <property type="term" value="P:intracellular signal transduction"/>
    <property type="evidence" value="ECO:0007669"/>
    <property type="project" value="InterPro"/>
</dbReference>
<dbReference type="RefSeq" id="XP_031568881.1">
    <property type="nucleotide sequence ID" value="XM_031713021.1"/>
</dbReference>
<feature type="compositionally biased region" description="Basic and acidic residues" evidence="6">
    <location>
        <begin position="1383"/>
        <end position="1392"/>
    </location>
</feature>
<feature type="region of interest" description="Disordered" evidence="6">
    <location>
        <begin position="1"/>
        <end position="143"/>
    </location>
</feature>
<dbReference type="PROSITE" id="PS50010">
    <property type="entry name" value="DH_2"/>
    <property type="match status" value="1"/>
</dbReference>
<evidence type="ECO:0000256" key="4">
    <source>
        <dbReference type="ARBA" id="ARBA00022658"/>
    </source>
</evidence>
<accession>A0A6P8IR48</accession>
<dbReference type="GeneID" id="116303475"/>
<evidence type="ECO:0000256" key="5">
    <source>
        <dbReference type="PROSITE-ProRule" id="PRU00192"/>
    </source>
</evidence>
<dbReference type="SUPFAM" id="SSF50044">
    <property type="entry name" value="SH3-domain"/>
    <property type="match status" value="1"/>
</dbReference>
<evidence type="ECO:0000256" key="1">
    <source>
        <dbReference type="ARBA" id="ARBA00004496"/>
    </source>
</evidence>
<feature type="domain" description="SH3" evidence="7">
    <location>
        <begin position="941"/>
        <end position="1000"/>
    </location>
</feature>
<gene>
    <name evidence="11 12" type="primary">LOC116303475</name>
</gene>
<evidence type="ECO:0000313" key="12">
    <source>
        <dbReference type="RefSeq" id="XP_031568881.1"/>
    </source>
</evidence>
<dbReference type="Pfam" id="PF00018">
    <property type="entry name" value="SH3_1"/>
    <property type="match status" value="1"/>
</dbReference>
<dbReference type="Pfam" id="PF22697">
    <property type="entry name" value="SOS1_NGEF_PH"/>
    <property type="match status" value="1"/>
</dbReference>
<protein>
    <submittedName>
        <fullName evidence="11 12">Uncharacterized protein LOC116303475</fullName>
    </submittedName>
</protein>
<organism evidence="10 11">
    <name type="scientific">Actinia tenebrosa</name>
    <name type="common">Australian red waratah sea anemone</name>
    <dbReference type="NCBI Taxonomy" id="6105"/>
    <lineage>
        <taxon>Eukaryota</taxon>
        <taxon>Metazoa</taxon>
        <taxon>Cnidaria</taxon>
        <taxon>Anthozoa</taxon>
        <taxon>Hexacorallia</taxon>
        <taxon>Actiniaria</taxon>
        <taxon>Actiniidae</taxon>
        <taxon>Actinia</taxon>
    </lineage>
</organism>
<feature type="region of interest" description="Disordered" evidence="6">
    <location>
        <begin position="558"/>
        <end position="596"/>
    </location>
</feature>
<feature type="region of interest" description="Disordered" evidence="6">
    <location>
        <begin position="180"/>
        <end position="204"/>
    </location>
</feature>
<dbReference type="RefSeq" id="XP_031568880.1">
    <property type="nucleotide sequence ID" value="XM_031713020.1"/>
</dbReference>
<dbReference type="Gene3D" id="2.30.29.30">
    <property type="entry name" value="Pleckstrin-homology domain (PH domain)/Phosphotyrosine-binding domain (PTB)"/>
    <property type="match status" value="1"/>
</dbReference>
<keyword evidence="2 5" id="KW-0728">SH3 domain</keyword>
<dbReference type="Gene3D" id="1.20.900.10">
    <property type="entry name" value="Dbl homology (DH) domain"/>
    <property type="match status" value="1"/>
</dbReference>
<feature type="compositionally biased region" description="Basic and acidic residues" evidence="6">
    <location>
        <begin position="53"/>
        <end position="77"/>
    </location>
</feature>
<dbReference type="InterPro" id="IPR036028">
    <property type="entry name" value="SH3-like_dom_sf"/>
</dbReference>
<feature type="region of interest" description="Disordered" evidence="6">
    <location>
        <begin position="657"/>
        <end position="682"/>
    </location>
</feature>
<dbReference type="PROSITE" id="PS00741">
    <property type="entry name" value="DH_1"/>
    <property type="match status" value="1"/>
</dbReference>
<feature type="region of interest" description="Disordered" evidence="6">
    <location>
        <begin position="1443"/>
        <end position="1463"/>
    </location>
</feature>
<evidence type="ECO:0000259" key="8">
    <source>
        <dbReference type="PROSITE" id="PS50003"/>
    </source>
</evidence>
<evidence type="ECO:0000313" key="11">
    <source>
        <dbReference type="RefSeq" id="XP_031568880.1"/>
    </source>
</evidence>
<dbReference type="Gene3D" id="2.30.30.40">
    <property type="entry name" value="SH3 Domains"/>
    <property type="match status" value="1"/>
</dbReference>
<dbReference type="InterPro" id="IPR001849">
    <property type="entry name" value="PH_domain"/>
</dbReference>
<dbReference type="SMART" id="SM00325">
    <property type="entry name" value="RhoGEF"/>
    <property type="match status" value="1"/>
</dbReference>
<dbReference type="InterPro" id="IPR000219">
    <property type="entry name" value="DH_dom"/>
</dbReference>
<dbReference type="CDD" id="cd01224">
    <property type="entry name" value="PH_Collybistin_ASEF"/>
    <property type="match status" value="1"/>
</dbReference>
<dbReference type="KEGG" id="aten:116303475"/>
<feature type="compositionally biased region" description="Basic residues" evidence="6">
    <location>
        <begin position="123"/>
        <end position="133"/>
    </location>
</feature>
<dbReference type="SUPFAM" id="SSF50729">
    <property type="entry name" value="PH domain-like"/>
    <property type="match status" value="1"/>
</dbReference>
<feature type="compositionally biased region" description="Polar residues" evidence="6">
    <location>
        <begin position="659"/>
        <end position="673"/>
    </location>
</feature>
<dbReference type="Pfam" id="PF00621">
    <property type="entry name" value="RhoGEF"/>
    <property type="match status" value="1"/>
</dbReference>
<feature type="domain" description="PH" evidence="8">
    <location>
        <begin position="1245"/>
        <end position="1350"/>
    </location>
</feature>
<dbReference type="GO" id="GO:0005737">
    <property type="term" value="C:cytoplasm"/>
    <property type="evidence" value="ECO:0007669"/>
    <property type="project" value="UniProtKB-SubCell"/>
</dbReference>
<feature type="compositionally biased region" description="Pro residues" evidence="6">
    <location>
        <begin position="1404"/>
        <end position="1415"/>
    </location>
</feature>
<evidence type="ECO:0000256" key="6">
    <source>
        <dbReference type="SAM" id="MobiDB-lite"/>
    </source>
</evidence>
<feature type="compositionally biased region" description="Polar residues" evidence="6">
    <location>
        <begin position="7"/>
        <end position="25"/>
    </location>
</feature>
<feature type="region of interest" description="Disordered" evidence="6">
    <location>
        <begin position="221"/>
        <end position="247"/>
    </location>
</feature>
<dbReference type="PANTHER" id="PTHR47544:SF3">
    <property type="entry name" value="RHO GUANINE NUCLEOTIDE EXCHANGE FACTOR 4 ISOFORM X1"/>
    <property type="match status" value="1"/>
</dbReference>
<dbReference type="Proteomes" id="UP000515163">
    <property type="component" value="Unplaced"/>
</dbReference>
<keyword evidence="4" id="KW-0344">Guanine-nucleotide releasing factor</keyword>
<sequence>MKLSKYEPTSSNMPLDSEVNDSNDASIPRWKNRLQRFKNSLRASLRPKKRKTSKDLIQDVEDGQKESRKSSGKDRKNWTSLPSVSTRDAKDNKVMFWRENGVEQKHTRLSKKNKKQGSDKPKSTSKLHSMHKKTLSDSQDLNERNHDEWRKYYSHNNISELQTRLPQEEKNHNVSYDVIKELSSTESSPNLKRRWRKKNNQTSLSRPKSLNILTSLFKRSSTSKNELKTNRGNLTKTETLHSTKAKSSTSVPTECDFERKCDPTLSSSSSIESLDDDDFYPIEGTRNIKRHNSLKRSRASLIFPRNSICCQDRGNLREKARTFCGVQDFLALESSPNITEGSDFDSQTAISERRRESCLVKEKKRSVSLVVPLSSSTVDFVHYHLTDNRASLKDFKSFIKTDSSHLRYQRASINNIRSISKRMSMSAQSFANIPSLGVTYVNNDGVENTLVILSGNASQSCYNLFKENERIHFPLKVNYCQGTAEEKVTMGNQQGSRLERSSSFGDFLEQGGTLKATSSTPDLYRAAFSGYTLTRAEEVSKKNMSHMMKGWSLKRHTLTINPKNHDPPNKGKKHRKLFGLGSHHQSKDKKGWTNESNISEAKCKSLSRSVDCLSEKPLPIRRDYKGLFRPPTSSKTATKMEQRAKNCSINCESDYEDASQVSKDSGHDSTTSRPLPMPRGSQLKALDSEDFSAPASFENGSVFLRNYRRYSMGVDGSNPQDSPLIPRMSTLERERSKSALTYPNDPQFPPAVRPRIQSLEELSPVEAEVILRKKKSFASRKTRAKHSLSMPTEELLASVDLSDDVKRYSFGEEMSNFSDAAPVPLTAYKSFSTEFLTSQESLDTINSSSEMGSTTSITSEKLLSPPIFLSPFKASLEDISKSPTIEEEPSSGLLEPDAEKKKTSLSRNPRLGRSTGDLSFELSSTLRRQRDEESMFEEMDVPEAFAEALWDHVTMDPEELSFKAGDIITVISMTNVDWWFGQVGEMVGWFPAPFVRVRVSQELDEIEHQQAQPVRTRKFTNEGLLTKEVVRARVVNELLETEKAYVKNIKDVVEGYLKQAQKRDDMFSEEELYTLFSNIEEIYAFHKKLLAQMKNCYVKDDPCASQIGAVFLANKQGFSIYSEYCNNHPQAIAEFKTLNESNKYKHFFEACRLLQGMINISLDGFLLTPVQKICKYPLQLAELLKHTHPSHPDFEPVSQALKTMKDVAGLINERKRKVESINKIARWQGTIEGWEGDNVLERSSELFCSGEVYKVSNGTTQERICFLFDHQLIYCKKDILRKNALTYKGRIDMDLAIVEWLEDGQETHKNEPLNNAWKIYNSTDYKWYVVYTKKPEQKEKWKLAFEKERTKVNEKVESGLEISQSTRRAVMRSASSSIKGKKSAAERREKYLRSVSQTDALKSPPSPTLRLPPPVSSEDFIKEDGDTKESVVGFLQRTSALRRSFGLRGSKRSHKDKRTSSVF</sequence>
<dbReference type="InterPro" id="IPR001452">
    <property type="entry name" value="SH3_domain"/>
</dbReference>
<dbReference type="SUPFAM" id="SSF48065">
    <property type="entry name" value="DBL homology domain (DH-domain)"/>
    <property type="match status" value="1"/>
</dbReference>
<dbReference type="PANTHER" id="PTHR47544">
    <property type="entry name" value="RHO GUANINE NUCLEOTIDE EXCHANGE FACTOR 4"/>
    <property type="match status" value="1"/>
</dbReference>
<dbReference type="PROSITE" id="PS50002">
    <property type="entry name" value="SH3"/>
    <property type="match status" value="1"/>
</dbReference>
<dbReference type="CDD" id="cd00160">
    <property type="entry name" value="RhoGEF"/>
    <property type="match status" value="1"/>
</dbReference>
<dbReference type="InterPro" id="IPR055251">
    <property type="entry name" value="SOS1_NGEF_PH"/>
</dbReference>
<dbReference type="OrthoDB" id="660555at2759"/>
<comment type="subcellular location">
    <subcellularLocation>
        <location evidence="1">Cytoplasm</location>
    </subcellularLocation>
</comment>
<evidence type="ECO:0000313" key="10">
    <source>
        <dbReference type="Proteomes" id="UP000515163"/>
    </source>
</evidence>
<keyword evidence="3" id="KW-0963">Cytoplasm</keyword>
<proteinExistence type="predicted"/>
<name>A0A6P8IR48_ACTTE</name>
<dbReference type="GO" id="GO:0005085">
    <property type="term" value="F:guanyl-nucleotide exchange factor activity"/>
    <property type="evidence" value="ECO:0007669"/>
    <property type="project" value="UniProtKB-KW"/>
</dbReference>
<evidence type="ECO:0000256" key="3">
    <source>
        <dbReference type="ARBA" id="ARBA00022490"/>
    </source>
</evidence>
<reference evidence="11 12" key="1">
    <citation type="submission" date="2025-04" db="UniProtKB">
        <authorList>
            <consortium name="RefSeq"/>
        </authorList>
    </citation>
    <scope>IDENTIFICATION</scope>
    <source>
        <tissue evidence="11 12">Tentacle</tissue>
    </source>
</reference>
<feature type="domain" description="DH" evidence="9">
    <location>
        <begin position="1030"/>
        <end position="1214"/>
    </location>
</feature>
<dbReference type="PROSITE" id="PS50003">
    <property type="entry name" value="PH_DOMAIN"/>
    <property type="match status" value="1"/>
</dbReference>
<evidence type="ECO:0000256" key="2">
    <source>
        <dbReference type="ARBA" id="ARBA00022443"/>
    </source>
</evidence>
<feature type="region of interest" description="Disordered" evidence="6">
    <location>
        <begin position="882"/>
        <end position="917"/>
    </location>
</feature>
<feature type="region of interest" description="Disordered" evidence="6">
    <location>
        <begin position="623"/>
        <end position="642"/>
    </location>
</feature>
<dbReference type="InterPro" id="IPR011993">
    <property type="entry name" value="PH-like_dom_sf"/>
</dbReference>
<evidence type="ECO:0000259" key="9">
    <source>
        <dbReference type="PROSITE" id="PS50010"/>
    </source>
</evidence>